<organism evidence="3 4">
    <name type="scientific">Pedococcus cremeus</name>
    <dbReference type="NCBI Taxonomy" id="587636"/>
    <lineage>
        <taxon>Bacteria</taxon>
        <taxon>Bacillati</taxon>
        <taxon>Actinomycetota</taxon>
        <taxon>Actinomycetes</taxon>
        <taxon>Micrococcales</taxon>
        <taxon>Intrasporangiaceae</taxon>
        <taxon>Pedococcus</taxon>
    </lineage>
</organism>
<dbReference type="EMBL" id="FOHB01000014">
    <property type="protein sequence ID" value="SES49719.1"/>
    <property type="molecule type" value="Genomic_DNA"/>
</dbReference>
<dbReference type="PRINTS" id="PR00111">
    <property type="entry name" value="ABHYDROLASE"/>
</dbReference>
<dbReference type="NCBIfam" id="TIGR02427">
    <property type="entry name" value="protocat_pcaD"/>
    <property type="match status" value="1"/>
</dbReference>
<dbReference type="Proteomes" id="UP000199019">
    <property type="component" value="Unassembled WGS sequence"/>
</dbReference>
<dbReference type="Pfam" id="PF00561">
    <property type="entry name" value="Abhydrolase_1"/>
    <property type="match status" value="1"/>
</dbReference>
<dbReference type="AlphaFoldDB" id="A0A1H9XUI1"/>
<evidence type="ECO:0000259" key="2">
    <source>
        <dbReference type="Pfam" id="PF00561"/>
    </source>
</evidence>
<dbReference type="GO" id="GO:0047570">
    <property type="term" value="F:3-oxoadipate enol-lactonase activity"/>
    <property type="evidence" value="ECO:0007669"/>
    <property type="project" value="InterPro"/>
</dbReference>
<evidence type="ECO:0000256" key="1">
    <source>
        <dbReference type="ARBA" id="ARBA00022801"/>
    </source>
</evidence>
<dbReference type="InterPro" id="IPR000073">
    <property type="entry name" value="AB_hydrolase_1"/>
</dbReference>
<gene>
    <name evidence="3" type="ORF">SAMN05216199_0484</name>
</gene>
<protein>
    <submittedName>
        <fullName evidence="3">3-oxoadipate enol-lactonase</fullName>
    </submittedName>
</protein>
<keyword evidence="4" id="KW-1185">Reference proteome</keyword>
<dbReference type="STRING" id="587636.SAMN05216199_0484"/>
<dbReference type="OrthoDB" id="9802489at2"/>
<dbReference type="PANTHER" id="PTHR43798:SF31">
    <property type="entry name" value="AB HYDROLASE SUPERFAMILY PROTEIN YCLE"/>
    <property type="match status" value="1"/>
</dbReference>
<dbReference type="SUPFAM" id="SSF53474">
    <property type="entry name" value="alpha/beta-Hydrolases"/>
    <property type="match status" value="1"/>
</dbReference>
<keyword evidence="1" id="KW-0378">Hydrolase</keyword>
<accession>A0A1H9XUI1</accession>
<proteinExistence type="predicted"/>
<dbReference type="GO" id="GO:0042952">
    <property type="term" value="P:beta-ketoadipate pathway"/>
    <property type="evidence" value="ECO:0007669"/>
    <property type="project" value="InterPro"/>
</dbReference>
<dbReference type="GO" id="GO:0016020">
    <property type="term" value="C:membrane"/>
    <property type="evidence" value="ECO:0007669"/>
    <property type="project" value="TreeGrafter"/>
</dbReference>
<evidence type="ECO:0000313" key="3">
    <source>
        <dbReference type="EMBL" id="SES49719.1"/>
    </source>
</evidence>
<evidence type="ECO:0000313" key="4">
    <source>
        <dbReference type="Proteomes" id="UP000199019"/>
    </source>
</evidence>
<dbReference type="RefSeq" id="WP_091763186.1">
    <property type="nucleotide sequence ID" value="NZ_FOHB01000014.1"/>
</dbReference>
<dbReference type="InterPro" id="IPR050266">
    <property type="entry name" value="AB_hydrolase_sf"/>
</dbReference>
<dbReference type="PANTHER" id="PTHR43798">
    <property type="entry name" value="MONOACYLGLYCEROL LIPASE"/>
    <property type="match status" value="1"/>
</dbReference>
<sequence length="259" mass="27337">MSVKVHHVVDASPDLPADAPVVVLSGSLGATHAMWDPQVPALAQHLRVVRYDTRGHGASPVPAGPYSIDDLADDLLGLLDHLGVERAHLVGLSLGGMTALRLAARDPERVDRLVVLCTSALLGPAQGWHDRAATVRARGTGAVAEPVVERWFTAAYRRSHPEVFEAARAMVADQPPEGYASCCEAIAAMDLTADLPDITAPTLAVAGADDPATPPEHLERIAASVKDGRLLVVPHAAHLASQEQAEVVNRAVLEHLTAR</sequence>
<dbReference type="Gene3D" id="3.40.50.1820">
    <property type="entry name" value="alpha/beta hydrolase"/>
    <property type="match status" value="1"/>
</dbReference>
<name>A0A1H9XUI1_9MICO</name>
<dbReference type="InterPro" id="IPR026968">
    <property type="entry name" value="PcaD/CatD"/>
</dbReference>
<feature type="domain" description="AB hydrolase-1" evidence="2">
    <location>
        <begin position="20"/>
        <end position="240"/>
    </location>
</feature>
<reference evidence="4" key="1">
    <citation type="submission" date="2016-10" db="EMBL/GenBank/DDBJ databases">
        <authorList>
            <person name="Varghese N."/>
            <person name="Submissions S."/>
        </authorList>
    </citation>
    <scope>NUCLEOTIDE SEQUENCE [LARGE SCALE GENOMIC DNA]</scope>
    <source>
        <strain evidence="4">CGMCC 1.6963</strain>
    </source>
</reference>
<dbReference type="InterPro" id="IPR029058">
    <property type="entry name" value="AB_hydrolase_fold"/>
</dbReference>